<dbReference type="GO" id="GO:0005524">
    <property type="term" value="F:ATP binding"/>
    <property type="evidence" value="ECO:0007669"/>
    <property type="project" value="InterPro"/>
</dbReference>
<keyword evidence="3 5" id="KW-0547">Nucleotide-binding</keyword>
<comment type="catalytic activity">
    <reaction evidence="5">
        <text>N(tele)-phospho-L-histidyl/O-phospho-L-threonyl-[pyruvate, phosphate dikinase] + phosphate + H(+) = N(tele)-phospho-L-histidyl/L-threonyl-[pyruvate, phosphate dikinase] + diphosphate</text>
        <dbReference type="Rhea" id="RHEA:43696"/>
        <dbReference type="Rhea" id="RHEA-COMP:10650"/>
        <dbReference type="Rhea" id="RHEA-COMP:10651"/>
        <dbReference type="ChEBI" id="CHEBI:15378"/>
        <dbReference type="ChEBI" id="CHEBI:30013"/>
        <dbReference type="ChEBI" id="CHEBI:33019"/>
        <dbReference type="ChEBI" id="CHEBI:43474"/>
        <dbReference type="ChEBI" id="CHEBI:61977"/>
        <dbReference type="ChEBI" id="CHEBI:83586"/>
        <dbReference type="EC" id="2.7.4.27"/>
    </reaction>
</comment>
<evidence type="ECO:0000313" key="7">
    <source>
        <dbReference type="Proteomes" id="UP000029448"/>
    </source>
</evidence>
<dbReference type="STRING" id="104102.AtDm6_2047"/>
<accession>A0A094YN97</accession>
<name>A0A094YN97_9PROT</name>
<sequence length="281" mass="31640">MNQKTLTLHLVSEATGQTLDSVARACIAQFPNTEIRLRHWNLIRSRLQLRRVLRHIALDRGPVMSSLTDPALQADMEAGCASMQVRLLDVLDSAVTFLSEETGEEATRHPGGQYIMDENYYQRIEAMHYVLAHDDGQETNELNEADVVLVGVSRVSKTPTCFYLANRGIKAANGPLVMGIEPPKALFTIKRPVIGLTIDPETLIEIRRTRLSQMIPSGRLRDPAADYAYIDLEKVQEELRWARRLCRHHNWPVIDVTRRSIEETSASILDLIETPGYVGTA</sequence>
<evidence type="ECO:0000313" key="6">
    <source>
        <dbReference type="EMBL" id="KGB22812.1"/>
    </source>
</evidence>
<keyword evidence="1 5" id="KW-0723">Serine/threonine-protein kinase</keyword>
<keyword evidence="7" id="KW-1185">Reference proteome</keyword>
<comment type="function">
    <text evidence="5">Bifunctional serine/threonine kinase and phosphorylase involved in the regulation of the pyruvate, phosphate dikinase (PPDK) by catalyzing its phosphorylation/dephosphorylation.</text>
</comment>
<dbReference type="InterPro" id="IPR005177">
    <property type="entry name" value="Kinase-pyrophosphorylase"/>
</dbReference>
<dbReference type="PANTHER" id="PTHR31756">
    <property type="entry name" value="PYRUVATE, PHOSPHATE DIKINASE REGULATORY PROTEIN 1, CHLOROPLASTIC"/>
    <property type="match status" value="1"/>
</dbReference>
<dbReference type="PANTHER" id="PTHR31756:SF3">
    <property type="entry name" value="PYRUVATE, PHOSPHATE DIKINASE REGULATORY PROTEIN 1, CHLOROPLASTIC"/>
    <property type="match status" value="1"/>
</dbReference>
<dbReference type="PATRIC" id="fig|104102.7.peg.2022"/>
<comment type="caution">
    <text evidence="6">The sequence shown here is derived from an EMBL/GenBank/DDBJ whole genome shotgun (WGS) entry which is preliminary data.</text>
</comment>
<dbReference type="GO" id="GO:0004674">
    <property type="term" value="F:protein serine/threonine kinase activity"/>
    <property type="evidence" value="ECO:0007669"/>
    <property type="project" value="UniProtKB-UniRule"/>
</dbReference>
<dbReference type="RefSeq" id="WP_035380426.1">
    <property type="nucleotide sequence ID" value="NZ_JACAOJ010000009.1"/>
</dbReference>
<dbReference type="GeneID" id="89477391"/>
<evidence type="ECO:0000256" key="3">
    <source>
        <dbReference type="ARBA" id="ARBA00022741"/>
    </source>
</evidence>
<gene>
    <name evidence="6" type="ORF">AtDm6_2047</name>
</gene>
<dbReference type="EC" id="2.7.4.27" evidence="5"/>
<dbReference type="EMBL" id="JOKM01000072">
    <property type="protein sequence ID" value="KGB22812.1"/>
    <property type="molecule type" value="Genomic_DNA"/>
</dbReference>
<dbReference type="Pfam" id="PF03618">
    <property type="entry name" value="Kinase-PPPase"/>
    <property type="match status" value="1"/>
</dbReference>
<dbReference type="GO" id="GO:0016776">
    <property type="term" value="F:phosphotransferase activity, phosphate group as acceptor"/>
    <property type="evidence" value="ECO:0007669"/>
    <property type="project" value="UniProtKB-UniRule"/>
</dbReference>
<dbReference type="Proteomes" id="UP000029448">
    <property type="component" value="Unassembled WGS sequence"/>
</dbReference>
<feature type="binding site" evidence="5">
    <location>
        <begin position="151"/>
        <end position="158"/>
    </location>
    <ligand>
        <name>ADP</name>
        <dbReference type="ChEBI" id="CHEBI:456216"/>
    </ligand>
</feature>
<reference evidence="6 7" key="1">
    <citation type="submission" date="2014-06" db="EMBL/GenBank/DDBJ databases">
        <title>Functional and comparative genomic analyses of the Drosophila gut microbiota identify candidate symbiosis factors.</title>
        <authorList>
            <person name="Newell P.D."/>
            <person name="Chaston J.M."/>
            <person name="Douglas A.E."/>
        </authorList>
    </citation>
    <scope>NUCLEOTIDE SEQUENCE [LARGE SCALE GENOMIC DNA]</scope>
    <source>
        <strain evidence="6 7">DmCS_006</strain>
    </source>
</reference>
<evidence type="ECO:0000256" key="2">
    <source>
        <dbReference type="ARBA" id="ARBA00022679"/>
    </source>
</evidence>
<comment type="similarity">
    <text evidence="5">Belongs to the pyruvate, phosphate/water dikinase regulatory protein family. PDRP subfamily.</text>
</comment>
<evidence type="ECO:0000256" key="5">
    <source>
        <dbReference type="HAMAP-Rule" id="MF_00921"/>
    </source>
</evidence>
<organism evidence="6 7">
    <name type="scientific">Acetobacter tropicalis</name>
    <dbReference type="NCBI Taxonomy" id="104102"/>
    <lineage>
        <taxon>Bacteria</taxon>
        <taxon>Pseudomonadati</taxon>
        <taxon>Pseudomonadota</taxon>
        <taxon>Alphaproteobacteria</taxon>
        <taxon>Acetobacterales</taxon>
        <taxon>Acetobacteraceae</taxon>
        <taxon>Acetobacter</taxon>
    </lineage>
</organism>
<dbReference type="GO" id="GO:0043531">
    <property type="term" value="F:ADP binding"/>
    <property type="evidence" value="ECO:0007669"/>
    <property type="project" value="UniProtKB-UniRule"/>
</dbReference>
<dbReference type="NCBIfam" id="NF003742">
    <property type="entry name" value="PRK05339.1"/>
    <property type="match status" value="1"/>
</dbReference>
<evidence type="ECO:0000256" key="1">
    <source>
        <dbReference type="ARBA" id="ARBA00022527"/>
    </source>
</evidence>
<dbReference type="InterPro" id="IPR026565">
    <property type="entry name" value="PPDK_reg"/>
</dbReference>
<keyword evidence="2 5" id="KW-0808">Transferase</keyword>
<dbReference type="HAMAP" id="MF_00921">
    <property type="entry name" value="PDRP"/>
    <property type="match status" value="1"/>
</dbReference>
<evidence type="ECO:0000256" key="4">
    <source>
        <dbReference type="ARBA" id="ARBA00022777"/>
    </source>
</evidence>
<dbReference type="AlphaFoldDB" id="A0A094YN97"/>
<dbReference type="EC" id="2.7.11.32" evidence="5"/>
<keyword evidence="4 5" id="KW-0418">Kinase</keyword>
<protein>
    <recommendedName>
        <fullName evidence="5">Putative pyruvate, phosphate dikinase regulatory protein</fullName>
        <shortName evidence="5">PPDK regulatory protein</shortName>
        <ecNumber evidence="5">2.7.11.32</ecNumber>
        <ecNumber evidence="5">2.7.4.27</ecNumber>
    </recommendedName>
</protein>
<proteinExistence type="inferred from homology"/>
<comment type="catalytic activity">
    <reaction evidence="5">
        <text>N(tele)-phospho-L-histidyl/L-threonyl-[pyruvate, phosphate dikinase] + ADP = N(tele)-phospho-L-histidyl/O-phospho-L-threonyl-[pyruvate, phosphate dikinase] + AMP + H(+)</text>
        <dbReference type="Rhea" id="RHEA:43692"/>
        <dbReference type="Rhea" id="RHEA-COMP:10650"/>
        <dbReference type="Rhea" id="RHEA-COMP:10651"/>
        <dbReference type="ChEBI" id="CHEBI:15378"/>
        <dbReference type="ChEBI" id="CHEBI:30013"/>
        <dbReference type="ChEBI" id="CHEBI:61977"/>
        <dbReference type="ChEBI" id="CHEBI:83586"/>
        <dbReference type="ChEBI" id="CHEBI:456215"/>
        <dbReference type="ChEBI" id="CHEBI:456216"/>
        <dbReference type="EC" id="2.7.11.32"/>
    </reaction>
</comment>